<gene>
    <name evidence="1" type="ORF">DPMN_166638</name>
</gene>
<accession>A0A9D4IXK3</accession>
<organism evidence="1 2">
    <name type="scientific">Dreissena polymorpha</name>
    <name type="common">Zebra mussel</name>
    <name type="synonym">Mytilus polymorpha</name>
    <dbReference type="NCBI Taxonomy" id="45954"/>
    <lineage>
        <taxon>Eukaryota</taxon>
        <taxon>Metazoa</taxon>
        <taxon>Spiralia</taxon>
        <taxon>Lophotrochozoa</taxon>
        <taxon>Mollusca</taxon>
        <taxon>Bivalvia</taxon>
        <taxon>Autobranchia</taxon>
        <taxon>Heteroconchia</taxon>
        <taxon>Euheterodonta</taxon>
        <taxon>Imparidentia</taxon>
        <taxon>Neoheterodontei</taxon>
        <taxon>Myida</taxon>
        <taxon>Dreissenoidea</taxon>
        <taxon>Dreissenidae</taxon>
        <taxon>Dreissena</taxon>
    </lineage>
</organism>
<sequence>MKGIVKLREEVRSGLRTLTNAERLRRKRGDRAKKRKAFVSDPYRFKSRGCRNLFEGGPLRPTKRGTPW</sequence>
<reference evidence="1" key="2">
    <citation type="submission" date="2020-11" db="EMBL/GenBank/DDBJ databases">
        <authorList>
            <person name="McCartney M.A."/>
            <person name="Auch B."/>
            <person name="Kono T."/>
            <person name="Mallez S."/>
            <person name="Becker A."/>
            <person name="Gohl D.M."/>
            <person name="Silverstein K.A.T."/>
            <person name="Koren S."/>
            <person name="Bechman K.B."/>
            <person name="Herman A."/>
            <person name="Abrahante J.E."/>
            <person name="Garbe J."/>
        </authorList>
    </citation>
    <scope>NUCLEOTIDE SEQUENCE</scope>
    <source>
        <strain evidence="1">Duluth1</strain>
        <tissue evidence="1">Whole animal</tissue>
    </source>
</reference>
<evidence type="ECO:0000313" key="2">
    <source>
        <dbReference type="Proteomes" id="UP000828390"/>
    </source>
</evidence>
<proteinExistence type="predicted"/>
<evidence type="ECO:0000313" key="1">
    <source>
        <dbReference type="EMBL" id="KAH3788494.1"/>
    </source>
</evidence>
<dbReference type="EMBL" id="JAIWYP010000008">
    <property type="protein sequence ID" value="KAH3788494.1"/>
    <property type="molecule type" value="Genomic_DNA"/>
</dbReference>
<protein>
    <submittedName>
        <fullName evidence="1">Uncharacterized protein</fullName>
    </submittedName>
</protein>
<dbReference type="Proteomes" id="UP000828390">
    <property type="component" value="Unassembled WGS sequence"/>
</dbReference>
<comment type="caution">
    <text evidence="1">The sequence shown here is derived from an EMBL/GenBank/DDBJ whole genome shotgun (WGS) entry which is preliminary data.</text>
</comment>
<keyword evidence="2" id="KW-1185">Reference proteome</keyword>
<name>A0A9D4IXK3_DREPO</name>
<dbReference type="AlphaFoldDB" id="A0A9D4IXK3"/>
<reference evidence="1" key="1">
    <citation type="journal article" date="2019" name="bioRxiv">
        <title>The Genome of the Zebra Mussel, Dreissena polymorpha: A Resource for Invasive Species Research.</title>
        <authorList>
            <person name="McCartney M.A."/>
            <person name="Auch B."/>
            <person name="Kono T."/>
            <person name="Mallez S."/>
            <person name="Zhang Y."/>
            <person name="Obille A."/>
            <person name="Becker A."/>
            <person name="Abrahante J.E."/>
            <person name="Garbe J."/>
            <person name="Badalamenti J.P."/>
            <person name="Herman A."/>
            <person name="Mangelson H."/>
            <person name="Liachko I."/>
            <person name="Sullivan S."/>
            <person name="Sone E.D."/>
            <person name="Koren S."/>
            <person name="Silverstein K.A.T."/>
            <person name="Beckman K.B."/>
            <person name="Gohl D.M."/>
        </authorList>
    </citation>
    <scope>NUCLEOTIDE SEQUENCE</scope>
    <source>
        <strain evidence="1">Duluth1</strain>
        <tissue evidence="1">Whole animal</tissue>
    </source>
</reference>